<dbReference type="GO" id="GO:0000976">
    <property type="term" value="F:transcription cis-regulatory region binding"/>
    <property type="evidence" value="ECO:0007669"/>
    <property type="project" value="TreeGrafter"/>
</dbReference>
<dbReference type="Pfam" id="PF00126">
    <property type="entry name" value="HTH_1"/>
    <property type="match status" value="1"/>
</dbReference>
<dbReference type="Gene3D" id="3.40.190.10">
    <property type="entry name" value="Periplasmic binding protein-like II"/>
    <property type="match status" value="2"/>
</dbReference>
<dbReference type="SUPFAM" id="SSF46785">
    <property type="entry name" value="Winged helix' DNA-binding domain"/>
    <property type="match status" value="1"/>
</dbReference>
<dbReference type="Proteomes" id="UP000214610">
    <property type="component" value="Unassembled WGS sequence"/>
</dbReference>
<sequence>MKQTSVFSKHGQIFLTVAEQLSVVKASDVLGMKQSSISYHLNQLEKELNVPLLDRRTKPISLTPEGKLLFDELSYEQRHLTEFLSKLQQKNLHAPVIRFGIIESLSYSLGTDLIQCFFSKSQHMKMLSGTSERLIHLLENDEIDWAITSRTPDALKFSKTVLFEEPSVLATPKSLKFPTDHPTWDNLKYCGLPFLRYNRSSGGDVITESMLNSLSLHLPYRLQVDTGGVMVRLIQKGIGWSFLRPATLLQHSEFVNSLNILPMPSPVITRKIVLIHKKNSHIFGYEEIKQKSIEFLNGQFKRDLTQLIPWLYKS</sequence>
<keyword evidence="7" id="KW-1185">Reference proteome</keyword>
<dbReference type="PANTHER" id="PTHR30126">
    <property type="entry name" value="HTH-TYPE TRANSCRIPTIONAL REGULATOR"/>
    <property type="match status" value="1"/>
</dbReference>
<accession>A0A227KRA8</accession>
<organism evidence="6 7">
    <name type="scientific">Turicimonas muris</name>
    <dbReference type="NCBI Taxonomy" id="1796652"/>
    <lineage>
        <taxon>Bacteria</taxon>
        <taxon>Pseudomonadati</taxon>
        <taxon>Pseudomonadota</taxon>
        <taxon>Betaproteobacteria</taxon>
        <taxon>Burkholderiales</taxon>
        <taxon>Sutterellaceae</taxon>
        <taxon>Turicimonas</taxon>
    </lineage>
</organism>
<evidence type="ECO:0000313" key="6">
    <source>
        <dbReference type="EMBL" id="OXE51046.1"/>
    </source>
</evidence>
<comment type="similarity">
    <text evidence="1">Belongs to the LysR transcriptional regulatory family.</text>
</comment>
<dbReference type="PANTHER" id="PTHR30126:SF40">
    <property type="entry name" value="HTH-TYPE TRANSCRIPTIONAL REGULATOR GLTR"/>
    <property type="match status" value="1"/>
</dbReference>
<feature type="domain" description="HTH lysR-type" evidence="5">
    <location>
        <begin position="12"/>
        <end position="63"/>
    </location>
</feature>
<dbReference type="Gene3D" id="1.10.10.10">
    <property type="entry name" value="Winged helix-like DNA-binding domain superfamily/Winged helix DNA-binding domain"/>
    <property type="match status" value="1"/>
</dbReference>
<dbReference type="GO" id="GO:0003700">
    <property type="term" value="F:DNA-binding transcription factor activity"/>
    <property type="evidence" value="ECO:0007669"/>
    <property type="project" value="InterPro"/>
</dbReference>
<reference evidence="7" key="1">
    <citation type="submission" date="2017-05" db="EMBL/GenBank/DDBJ databases">
        <title>Improved OligoMM genomes.</title>
        <authorList>
            <person name="Garzetti D."/>
        </authorList>
    </citation>
    <scope>NUCLEOTIDE SEQUENCE [LARGE SCALE GENOMIC DNA]</scope>
    <source>
        <strain evidence="7">YL45</strain>
    </source>
</reference>
<name>A0A227KRA8_9BURK</name>
<protein>
    <submittedName>
        <fullName evidence="6">LysR family transcriptional regulator</fullName>
    </submittedName>
</protein>
<dbReference type="InterPro" id="IPR000847">
    <property type="entry name" value="LysR_HTH_N"/>
</dbReference>
<keyword evidence="4" id="KW-0804">Transcription</keyword>
<dbReference type="PROSITE" id="PS50931">
    <property type="entry name" value="HTH_LYSR"/>
    <property type="match status" value="1"/>
</dbReference>
<dbReference type="GeneID" id="78363247"/>
<evidence type="ECO:0000256" key="3">
    <source>
        <dbReference type="ARBA" id="ARBA00023125"/>
    </source>
</evidence>
<dbReference type="AlphaFoldDB" id="A0A227KRA8"/>
<evidence type="ECO:0000256" key="1">
    <source>
        <dbReference type="ARBA" id="ARBA00009437"/>
    </source>
</evidence>
<evidence type="ECO:0000259" key="5">
    <source>
        <dbReference type="PROSITE" id="PS50931"/>
    </source>
</evidence>
<dbReference type="RefSeq" id="WP_066591074.1">
    <property type="nucleotide sequence ID" value="NZ_CAJTBZ010000021.1"/>
</dbReference>
<comment type="caution">
    <text evidence="6">The sequence shown here is derived from an EMBL/GenBank/DDBJ whole genome shotgun (WGS) entry which is preliminary data.</text>
</comment>
<dbReference type="SUPFAM" id="SSF53850">
    <property type="entry name" value="Periplasmic binding protein-like II"/>
    <property type="match status" value="1"/>
</dbReference>
<gene>
    <name evidence="6" type="ORF">ADH67_01755</name>
</gene>
<dbReference type="EMBL" id="NHMP01000001">
    <property type="protein sequence ID" value="OXE51046.1"/>
    <property type="molecule type" value="Genomic_DNA"/>
</dbReference>
<keyword evidence="2" id="KW-0805">Transcription regulation</keyword>
<dbReference type="InterPro" id="IPR036388">
    <property type="entry name" value="WH-like_DNA-bd_sf"/>
</dbReference>
<dbReference type="CDD" id="cd05466">
    <property type="entry name" value="PBP2_LTTR_substrate"/>
    <property type="match status" value="1"/>
</dbReference>
<evidence type="ECO:0000256" key="2">
    <source>
        <dbReference type="ARBA" id="ARBA00023015"/>
    </source>
</evidence>
<proteinExistence type="inferred from homology"/>
<keyword evidence="3" id="KW-0238">DNA-binding</keyword>
<dbReference type="InterPro" id="IPR005119">
    <property type="entry name" value="LysR_subst-bd"/>
</dbReference>
<dbReference type="Pfam" id="PF03466">
    <property type="entry name" value="LysR_substrate"/>
    <property type="match status" value="1"/>
</dbReference>
<evidence type="ECO:0000313" key="7">
    <source>
        <dbReference type="Proteomes" id="UP000214610"/>
    </source>
</evidence>
<evidence type="ECO:0000256" key="4">
    <source>
        <dbReference type="ARBA" id="ARBA00023163"/>
    </source>
</evidence>
<dbReference type="InterPro" id="IPR036390">
    <property type="entry name" value="WH_DNA-bd_sf"/>
</dbReference>